<keyword evidence="3" id="KW-1185">Reference proteome</keyword>
<evidence type="ECO:0000313" key="4">
    <source>
        <dbReference type="Proteomes" id="UP001107960"/>
    </source>
</evidence>
<organism evidence="2 4">
    <name type="scientific">Chryseobacterium muglaense</name>
    <dbReference type="NCBI Taxonomy" id="2893752"/>
    <lineage>
        <taxon>Bacteria</taxon>
        <taxon>Pseudomonadati</taxon>
        <taxon>Bacteroidota</taxon>
        <taxon>Flavobacteriia</taxon>
        <taxon>Flavobacteriales</taxon>
        <taxon>Weeksellaceae</taxon>
        <taxon>Chryseobacterium group</taxon>
        <taxon>Chryseobacterium</taxon>
    </lineage>
</organism>
<evidence type="ECO:0000313" key="2">
    <source>
        <dbReference type="EMBL" id="MCC9035243.1"/>
    </source>
</evidence>
<reference evidence="2" key="1">
    <citation type="submission" date="2021-11" db="EMBL/GenBank/DDBJ databases">
        <title>Description of novel Chryseobacterium species.</title>
        <authorList>
            <person name="Saticioglu I.B."/>
            <person name="Ay H."/>
            <person name="Altun S."/>
            <person name="Duman M."/>
        </authorList>
    </citation>
    <scope>NUCLEOTIDE SEQUENCE</scope>
    <source>
        <strain evidence="2">C-39</strain>
    </source>
</reference>
<dbReference type="EMBL" id="JACXXP010000023">
    <property type="protein sequence ID" value="MBD3906023.1"/>
    <property type="molecule type" value="Genomic_DNA"/>
</dbReference>
<accession>A0A9Q3YSD6</accession>
<proteinExistence type="predicted"/>
<sequence length="99" mass="11242">MDKSVVLPSDVELTEDLNEFEVTTNYKYFATPKLENKTFLQVSINDYSSYKFLPKIADILMEHVQIGTVNIDTNQKTSETLISLGSNPNILTKRGLLKQ</sequence>
<dbReference type="RefSeq" id="WP_191180449.1">
    <property type="nucleotide sequence ID" value="NZ_JACXXP010000023.1"/>
</dbReference>
<dbReference type="Proteomes" id="UP000603715">
    <property type="component" value="Unassembled WGS sequence"/>
</dbReference>
<reference evidence="3" key="2">
    <citation type="submission" date="2023-07" db="EMBL/GenBank/DDBJ databases">
        <title>Description of novel Chryseobacterium sp. strain C-2.</title>
        <authorList>
            <person name="Saticioglu I.B."/>
        </authorList>
    </citation>
    <scope>NUCLEOTIDE SEQUENCE [LARGE SCALE GENOMIC DNA]</scope>
    <source>
        <strain evidence="3">C-2</strain>
    </source>
</reference>
<gene>
    <name evidence="1" type="ORF">IEW27_15665</name>
    <name evidence="2" type="ORF">LNP80_13395</name>
</gene>
<dbReference type="Proteomes" id="UP001107960">
    <property type="component" value="Unassembled WGS sequence"/>
</dbReference>
<comment type="caution">
    <text evidence="2">The sequence shown here is derived from an EMBL/GenBank/DDBJ whole genome shotgun (WGS) entry which is preliminary data.</text>
</comment>
<dbReference type="AlphaFoldDB" id="A0A9Q3YSD6"/>
<dbReference type="EMBL" id="JAJJML010000001">
    <property type="protein sequence ID" value="MCC9035243.1"/>
    <property type="molecule type" value="Genomic_DNA"/>
</dbReference>
<name>A0A9Q3YSD6_9FLAO</name>
<reference evidence="1" key="3">
    <citation type="submission" date="2024-05" db="EMBL/GenBank/DDBJ databases">
        <title>Description of novel Chryseobacterium sp. strain C-2.</title>
        <authorList>
            <person name="Saticioglu I.B."/>
        </authorList>
    </citation>
    <scope>NUCLEOTIDE SEQUENCE</scope>
    <source>
        <strain evidence="1">C-2</strain>
    </source>
</reference>
<evidence type="ECO:0000313" key="3">
    <source>
        <dbReference type="Proteomes" id="UP000603715"/>
    </source>
</evidence>
<protein>
    <submittedName>
        <fullName evidence="2">DUF4139 domain-containing protein</fullName>
    </submittedName>
</protein>
<evidence type="ECO:0000313" key="1">
    <source>
        <dbReference type="EMBL" id="MBD3906023.1"/>
    </source>
</evidence>